<accession>W4L4R6</accession>
<evidence type="ECO:0000313" key="2">
    <source>
        <dbReference type="Proteomes" id="UP000019140"/>
    </source>
</evidence>
<comment type="caution">
    <text evidence="1">The sequence shown here is derived from an EMBL/GenBank/DDBJ whole genome shotgun (WGS) entry which is preliminary data.</text>
</comment>
<sequence length="120" mass="13015">MISPLQQHTLGEAASTPGHALQVGVRRKLASHLSSCRSVGVEFIPFVVETLGGLAEDSIAILHSLGKAISQRVGYQDYLADTSVCTKQLFHRTAIALWRGNATLWLHRQPTLPPSIDGFV</sequence>
<proteinExistence type="predicted"/>
<protein>
    <submittedName>
        <fullName evidence="1">Uncharacterized protein</fullName>
    </submittedName>
</protein>
<dbReference type="EMBL" id="AZHX01002772">
    <property type="protein sequence ID" value="ETW92864.1"/>
    <property type="molecule type" value="Genomic_DNA"/>
</dbReference>
<keyword evidence="2" id="KW-1185">Reference proteome</keyword>
<reference evidence="1 2" key="1">
    <citation type="journal article" date="2014" name="Nature">
        <title>An environmental bacterial taxon with a large and distinct metabolic repertoire.</title>
        <authorList>
            <person name="Wilson M.C."/>
            <person name="Mori T."/>
            <person name="Ruckert C."/>
            <person name="Uria A.R."/>
            <person name="Helf M.J."/>
            <person name="Takada K."/>
            <person name="Gernert C."/>
            <person name="Steffens U.A."/>
            <person name="Heycke N."/>
            <person name="Schmitt S."/>
            <person name="Rinke C."/>
            <person name="Helfrich E.J."/>
            <person name="Brachmann A.O."/>
            <person name="Gurgui C."/>
            <person name="Wakimoto T."/>
            <person name="Kracht M."/>
            <person name="Crusemann M."/>
            <person name="Hentschel U."/>
            <person name="Abe I."/>
            <person name="Matsunaga S."/>
            <person name="Kalinowski J."/>
            <person name="Takeyama H."/>
            <person name="Piel J."/>
        </authorList>
    </citation>
    <scope>NUCLEOTIDE SEQUENCE [LARGE SCALE GENOMIC DNA]</scope>
    <source>
        <strain evidence="2">TSY2</strain>
    </source>
</reference>
<name>W4L4R6_9BACT</name>
<dbReference type="HOGENOM" id="CLU_132820_0_0_7"/>
<evidence type="ECO:0000313" key="1">
    <source>
        <dbReference type="EMBL" id="ETW92864.1"/>
    </source>
</evidence>
<organism evidence="1 2">
    <name type="scientific">Candidatus Entotheonella gemina</name>
    <dbReference type="NCBI Taxonomy" id="1429439"/>
    <lineage>
        <taxon>Bacteria</taxon>
        <taxon>Pseudomonadati</taxon>
        <taxon>Nitrospinota/Tectimicrobiota group</taxon>
        <taxon>Candidatus Tectimicrobiota</taxon>
        <taxon>Candidatus Entotheonellia</taxon>
        <taxon>Candidatus Entotheonellales</taxon>
        <taxon>Candidatus Entotheonellaceae</taxon>
        <taxon>Candidatus Entotheonella</taxon>
    </lineage>
</organism>
<dbReference type="AlphaFoldDB" id="W4L4R6"/>
<dbReference type="Proteomes" id="UP000019140">
    <property type="component" value="Unassembled WGS sequence"/>
</dbReference>
<gene>
    <name evidence="1" type="ORF">ETSY2_52430</name>
</gene>